<proteinExistence type="predicted"/>
<protein>
    <submittedName>
        <fullName evidence="2">Uncharacterized protein</fullName>
    </submittedName>
</protein>
<dbReference type="PANTHER" id="PTHR28674">
    <property type="entry name" value="SIMILAR TO DNA SEGMENT, CHR 10, WAYNE STATE UNIVERSITY 102,-EXPRESSED"/>
    <property type="match status" value="1"/>
</dbReference>
<name>A0A835BGY6_9POAL</name>
<dbReference type="PANTHER" id="PTHR28674:SF1">
    <property type="entry name" value="NOP PROTEIN CHAPERONE 1"/>
    <property type="match status" value="1"/>
</dbReference>
<gene>
    <name evidence="2" type="ORF">HU200_036562</name>
</gene>
<evidence type="ECO:0000313" key="2">
    <source>
        <dbReference type="EMBL" id="KAF8696920.1"/>
    </source>
</evidence>
<dbReference type="Pfam" id="PF15370">
    <property type="entry name" value="NOPCHAP1"/>
    <property type="match status" value="1"/>
</dbReference>
<feature type="compositionally biased region" description="Basic residues" evidence="1">
    <location>
        <begin position="179"/>
        <end position="190"/>
    </location>
</feature>
<dbReference type="GO" id="GO:0062064">
    <property type="term" value="F:box C/D methylation guide snoRNP complex binding"/>
    <property type="evidence" value="ECO:0007669"/>
    <property type="project" value="TreeGrafter"/>
</dbReference>
<reference evidence="2" key="1">
    <citation type="submission" date="2020-07" db="EMBL/GenBank/DDBJ databases">
        <title>Genome sequence and genetic diversity analysis of an under-domesticated orphan crop, white fonio (Digitaria exilis).</title>
        <authorList>
            <person name="Bennetzen J.L."/>
            <person name="Chen S."/>
            <person name="Ma X."/>
            <person name="Wang X."/>
            <person name="Yssel A.E.J."/>
            <person name="Chaluvadi S.R."/>
            <person name="Johnson M."/>
            <person name="Gangashetty P."/>
            <person name="Hamidou F."/>
            <person name="Sanogo M.D."/>
            <person name="Zwaenepoel A."/>
            <person name="Wallace J."/>
            <person name="Van De Peer Y."/>
            <person name="Van Deynze A."/>
        </authorList>
    </citation>
    <scope>NUCLEOTIDE SEQUENCE</scope>
    <source>
        <tissue evidence="2">Leaves</tissue>
    </source>
</reference>
<dbReference type="EMBL" id="JACEFO010001880">
    <property type="protein sequence ID" value="KAF8696920.1"/>
    <property type="molecule type" value="Genomic_DNA"/>
</dbReference>
<comment type="caution">
    <text evidence="2">The sequence shown here is derived from an EMBL/GenBank/DDBJ whole genome shotgun (WGS) entry which is preliminary data.</text>
</comment>
<accession>A0A835BGY6</accession>
<sequence length="190" mass="20646">MGEPSKELLDLPSEPRPPSSFIESLLAGRDQQQQQQQDDKVGKRKPGQPTDPLPKSQVLGKVKDFLGEIAKANQKLQLDTQNKLPEEYDIEALTGNEKEYIEMDLLLGVADLHSDQAVDAAEATMNGFQPSGMSFGCSSSDSEEDSDDSDEDGGGDIMSDKGKCEGPDEAAADPAERKKPNKRQKIVVLN</sequence>
<feature type="region of interest" description="Disordered" evidence="1">
    <location>
        <begin position="1"/>
        <end position="58"/>
    </location>
</feature>
<organism evidence="2 3">
    <name type="scientific">Digitaria exilis</name>
    <dbReference type="NCBI Taxonomy" id="1010633"/>
    <lineage>
        <taxon>Eukaryota</taxon>
        <taxon>Viridiplantae</taxon>
        <taxon>Streptophyta</taxon>
        <taxon>Embryophyta</taxon>
        <taxon>Tracheophyta</taxon>
        <taxon>Spermatophyta</taxon>
        <taxon>Magnoliopsida</taxon>
        <taxon>Liliopsida</taxon>
        <taxon>Poales</taxon>
        <taxon>Poaceae</taxon>
        <taxon>PACMAD clade</taxon>
        <taxon>Panicoideae</taxon>
        <taxon>Panicodae</taxon>
        <taxon>Paniceae</taxon>
        <taxon>Anthephorinae</taxon>
        <taxon>Digitaria</taxon>
    </lineage>
</organism>
<dbReference type="InterPro" id="IPR027921">
    <property type="entry name" value="NOPCHAP1"/>
</dbReference>
<evidence type="ECO:0000313" key="3">
    <source>
        <dbReference type="Proteomes" id="UP000636709"/>
    </source>
</evidence>
<dbReference type="GO" id="GO:0000492">
    <property type="term" value="P:box C/D snoRNP assembly"/>
    <property type="evidence" value="ECO:0007669"/>
    <property type="project" value="InterPro"/>
</dbReference>
<dbReference type="AlphaFoldDB" id="A0A835BGY6"/>
<feature type="compositionally biased region" description="Low complexity" evidence="1">
    <location>
        <begin position="131"/>
        <end position="140"/>
    </location>
</feature>
<evidence type="ECO:0000256" key="1">
    <source>
        <dbReference type="SAM" id="MobiDB-lite"/>
    </source>
</evidence>
<dbReference type="Proteomes" id="UP000636709">
    <property type="component" value="Unassembled WGS sequence"/>
</dbReference>
<feature type="region of interest" description="Disordered" evidence="1">
    <location>
        <begin position="124"/>
        <end position="190"/>
    </location>
</feature>
<feature type="compositionally biased region" description="Acidic residues" evidence="1">
    <location>
        <begin position="141"/>
        <end position="154"/>
    </location>
</feature>
<keyword evidence="3" id="KW-1185">Reference proteome</keyword>
<dbReference type="OrthoDB" id="1112980at2759"/>